<dbReference type="EMBL" id="FNTD01000004">
    <property type="protein sequence ID" value="SEC33748.1"/>
    <property type="molecule type" value="Genomic_DNA"/>
</dbReference>
<name>A0A1H4RPL1_9ACTN</name>
<evidence type="ECO:0000313" key="2">
    <source>
        <dbReference type="Proteomes" id="UP000182375"/>
    </source>
</evidence>
<dbReference type="AlphaFoldDB" id="A0A1H4RPL1"/>
<organism evidence="1 2">
    <name type="scientific">Streptomyces misionensis</name>
    <dbReference type="NCBI Taxonomy" id="67331"/>
    <lineage>
        <taxon>Bacteria</taxon>
        <taxon>Bacillati</taxon>
        <taxon>Actinomycetota</taxon>
        <taxon>Actinomycetes</taxon>
        <taxon>Kitasatosporales</taxon>
        <taxon>Streptomycetaceae</taxon>
        <taxon>Streptomyces</taxon>
    </lineage>
</organism>
<dbReference type="STRING" id="67331.SAMN04490357_1754"/>
<gene>
    <name evidence="1" type="ORF">SAMN04490357_1754</name>
</gene>
<evidence type="ECO:0000313" key="1">
    <source>
        <dbReference type="EMBL" id="SEC33748.1"/>
    </source>
</evidence>
<dbReference type="Proteomes" id="UP000182375">
    <property type="component" value="Unassembled WGS sequence"/>
</dbReference>
<reference evidence="1 2" key="1">
    <citation type="submission" date="2016-10" db="EMBL/GenBank/DDBJ databases">
        <authorList>
            <person name="de Groot N.N."/>
        </authorList>
    </citation>
    <scope>NUCLEOTIDE SEQUENCE [LARGE SCALE GENOMIC DNA]</scope>
    <source>
        <strain evidence="1 2">DSM 40306</strain>
    </source>
</reference>
<accession>A0A1H4RPL1</accession>
<proteinExistence type="predicted"/>
<protein>
    <submittedName>
        <fullName evidence="1">Uncharacterized protein</fullName>
    </submittedName>
</protein>
<sequence>MTPDPYPEVDDRGLSYMEPDVYLETAGSLRMIRLQPGDDPVEVAERHRDAHPTDTRFRLTYVTRFSVPEKGKAPVCGATQTYPEDPEELARQGLPVTWAGVTVTCQAPPHQCAPDAVEHSGQVIVNGTVRALTSWGPGWLPTGA</sequence>